<evidence type="ECO:0000313" key="6">
    <source>
        <dbReference type="Proteomes" id="UP001204142"/>
    </source>
</evidence>
<dbReference type="InterPro" id="IPR001789">
    <property type="entry name" value="Sig_transdc_resp-reg_receiver"/>
</dbReference>
<accession>A0ABT1WBY6</accession>
<keyword evidence="6" id="KW-1185">Reference proteome</keyword>
<evidence type="ECO:0000256" key="2">
    <source>
        <dbReference type="PROSITE-ProRule" id="PRU00169"/>
    </source>
</evidence>
<dbReference type="Gene3D" id="3.60.40.10">
    <property type="entry name" value="PPM-type phosphatase domain"/>
    <property type="match status" value="2"/>
</dbReference>
<organism evidence="5 6">
    <name type="scientific">Limnobacter humi</name>
    <dbReference type="NCBI Taxonomy" id="1778671"/>
    <lineage>
        <taxon>Bacteria</taxon>
        <taxon>Pseudomonadati</taxon>
        <taxon>Pseudomonadota</taxon>
        <taxon>Betaproteobacteria</taxon>
        <taxon>Burkholderiales</taxon>
        <taxon>Burkholderiaceae</taxon>
        <taxon>Limnobacter</taxon>
    </lineage>
</organism>
<dbReference type="InterPro" id="IPR036890">
    <property type="entry name" value="HATPase_C_sf"/>
</dbReference>
<dbReference type="InterPro" id="IPR052016">
    <property type="entry name" value="Bact_Sigma-Reg"/>
</dbReference>
<dbReference type="InterPro" id="IPR001932">
    <property type="entry name" value="PPM-type_phosphatase-like_dom"/>
</dbReference>
<dbReference type="PROSITE" id="PS50110">
    <property type="entry name" value="RESPONSE_REGULATORY"/>
    <property type="match status" value="1"/>
</dbReference>
<feature type="compositionally biased region" description="Basic and acidic residues" evidence="3">
    <location>
        <begin position="429"/>
        <end position="441"/>
    </location>
</feature>
<comment type="caution">
    <text evidence="2">Lacks conserved residue(s) required for the propagation of feature annotation.</text>
</comment>
<dbReference type="EMBL" id="JANIGO010000001">
    <property type="protein sequence ID" value="MCQ8895024.1"/>
    <property type="molecule type" value="Genomic_DNA"/>
</dbReference>
<feature type="compositionally biased region" description="Basic and acidic residues" evidence="3">
    <location>
        <begin position="458"/>
        <end position="467"/>
    </location>
</feature>
<feature type="domain" description="Response regulatory" evidence="4">
    <location>
        <begin position="28"/>
        <end position="144"/>
    </location>
</feature>
<dbReference type="SMART" id="SM00331">
    <property type="entry name" value="PP2C_SIG"/>
    <property type="match status" value="1"/>
</dbReference>
<keyword evidence="1" id="KW-0378">Hydrolase</keyword>
<dbReference type="InterPro" id="IPR003594">
    <property type="entry name" value="HATPase_dom"/>
</dbReference>
<dbReference type="InterPro" id="IPR011006">
    <property type="entry name" value="CheY-like_superfamily"/>
</dbReference>
<evidence type="ECO:0000313" key="5">
    <source>
        <dbReference type="EMBL" id="MCQ8895024.1"/>
    </source>
</evidence>
<evidence type="ECO:0000259" key="4">
    <source>
        <dbReference type="PROSITE" id="PS50110"/>
    </source>
</evidence>
<dbReference type="InterPro" id="IPR036457">
    <property type="entry name" value="PPM-type-like_dom_sf"/>
</dbReference>
<dbReference type="Proteomes" id="UP001204142">
    <property type="component" value="Unassembled WGS sequence"/>
</dbReference>
<comment type="caution">
    <text evidence="5">The sequence shown here is derived from an EMBL/GenBank/DDBJ whole genome shotgun (WGS) entry which is preliminary data.</text>
</comment>
<dbReference type="PANTHER" id="PTHR43156:SF2">
    <property type="entry name" value="STAGE II SPORULATION PROTEIN E"/>
    <property type="match status" value="1"/>
</dbReference>
<dbReference type="CDD" id="cd00156">
    <property type="entry name" value="REC"/>
    <property type="match status" value="1"/>
</dbReference>
<dbReference type="Pfam" id="PF00072">
    <property type="entry name" value="Response_reg"/>
    <property type="match status" value="1"/>
</dbReference>
<dbReference type="SMART" id="SM00448">
    <property type="entry name" value="REC"/>
    <property type="match status" value="1"/>
</dbReference>
<evidence type="ECO:0000256" key="1">
    <source>
        <dbReference type="ARBA" id="ARBA00022801"/>
    </source>
</evidence>
<feature type="region of interest" description="Disordered" evidence="3">
    <location>
        <begin position="429"/>
        <end position="467"/>
    </location>
</feature>
<dbReference type="Gene3D" id="3.30.565.10">
    <property type="entry name" value="Histidine kinase-like ATPase, C-terminal domain"/>
    <property type="match status" value="1"/>
</dbReference>
<dbReference type="CDD" id="cd16936">
    <property type="entry name" value="HATPase_RsbW-like"/>
    <property type="match status" value="1"/>
</dbReference>
<gene>
    <name evidence="5" type="ORF">NQT62_01065</name>
</gene>
<protein>
    <submittedName>
        <fullName evidence="5">SpoIIE family protein phosphatase</fullName>
    </submittedName>
</protein>
<proteinExistence type="predicted"/>
<evidence type="ECO:0000256" key="3">
    <source>
        <dbReference type="SAM" id="MobiDB-lite"/>
    </source>
</evidence>
<dbReference type="Pfam" id="PF07228">
    <property type="entry name" value="SpoIIE"/>
    <property type="match status" value="2"/>
</dbReference>
<reference evidence="5 6" key="1">
    <citation type="submission" date="2022-07" db="EMBL/GenBank/DDBJ databases">
        <authorList>
            <person name="Xamxidin M."/>
            <person name="Wu M."/>
        </authorList>
    </citation>
    <scope>NUCLEOTIDE SEQUENCE [LARGE SCALE GENOMIC DNA]</scope>
    <source>
        <strain evidence="5 6">NBRC 111650</strain>
    </source>
</reference>
<dbReference type="RefSeq" id="WP_256762684.1">
    <property type="nucleotide sequence ID" value="NZ_JANIGO010000001.1"/>
</dbReference>
<dbReference type="Pfam" id="PF13581">
    <property type="entry name" value="HATPase_c_2"/>
    <property type="match status" value="1"/>
</dbReference>
<dbReference type="SUPFAM" id="SSF52172">
    <property type="entry name" value="CheY-like"/>
    <property type="match status" value="2"/>
</dbReference>
<dbReference type="SUPFAM" id="SSF55874">
    <property type="entry name" value="ATPase domain of HSP90 chaperone/DNA topoisomerase II/histidine kinase"/>
    <property type="match status" value="1"/>
</dbReference>
<dbReference type="Gene3D" id="3.40.50.2300">
    <property type="match status" value="1"/>
</dbReference>
<sequence>MNTCTSMCARNRPGGDMNAISSSVKQHKALVVNDSVLERTWLTKVLSAGGYFAQQASSLDNVVGWIEREQIDLVLCSSELEAVNVFNLCSAIHGAKFDFFVYVIVLGQQASERLCIQALQAGADEFISKPVDRSELALRLGTASRIIDLQKRYFALRAAMPTAMQRLSTDMRAMAQFQTSLLPNKGQDIQGLFYDHFWLPKVFVSGDLFQVLPLNEQWAGFYVFDVVGHGVPAALRALDLYRLLSANPHDGILLDQQDLSFVQRVRMPNEVLADLNARFQMTREGDVYFCITYGVMHVHTGEVFFSSAGSPCPMVQHLDGQFSVEGDSDLPIGVVPDTDYALHQFKVEAGERLFLYSDGLTQVMDEAGNALEQGGLMALLTRYSMQDLARQVQQVREGVAYWTSGKPANRVLDDDCSLLALQWKEAERDSAPSVATDHDSPDVAVGDSDPADPPLDVPEDRQTTEPEFQFARRKENSRVVLLRDAGASPELPEWLQTWGYTLVVSDNPAECAAVLQAQAVTFLLFDVQRWTPAHADLIESGRRAGKNPSLYVLLVSNPAIQADWMTCLKDGVDNITTPVHSAREIYTRLATGLRLADIHKRFTSDQEQADTLHQEVQEDMERIAAMQLANLPAQRQYPPRLQLDCLFQPAHLVSNQMMNVMPLKDGLIAFFHVTAQGSGLVGVARGLTFFRRLTDAVNEDRSTLSRYMNTSFSPAAVLTELNAWVYAERSQDSQFALCYGVLDPNTGEARISHAGYPMAIVTRARGGIEQLGAYGPPLGVSPDATFQDVFFSLGAGDRLFLFSGTLNEHPAMGDDFVENKEKLFESSVSVGFDDLRPHLQSALLKPARRLPLQAEREAVDISLLMFQWGEHVPLVFEACSAPVLRDIEGLLQTALSDDMQSYDKAWQLAMPVNADLIPELSDRLADVLRILGVDEEQVANIQLCLFEMTSNVCRHSGLGLDDTLQVQVMKGRGGLLLKLTDRGVPIPDSTLAQAEVHDFEFDVNDDAAIPLGGMGLALVHSLTSRFETVRIDEHNHTLMWF</sequence>
<dbReference type="PANTHER" id="PTHR43156">
    <property type="entry name" value="STAGE II SPORULATION PROTEIN E-RELATED"/>
    <property type="match status" value="1"/>
</dbReference>
<name>A0ABT1WBY6_9BURK</name>